<reference evidence="1 2" key="1">
    <citation type="submission" date="2020-02" db="EMBL/GenBank/DDBJ databases">
        <title>Paenibacillus sp. nov., isolated from rhizosphere soil of tomato.</title>
        <authorList>
            <person name="Weon H.-Y."/>
            <person name="Lee S.A."/>
        </authorList>
    </citation>
    <scope>NUCLEOTIDE SEQUENCE [LARGE SCALE GENOMIC DNA]</scope>
    <source>
        <strain evidence="1 2">14171R-81</strain>
    </source>
</reference>
<dbReference type="Gene3D" id="3.40.190.10">
    <property type="entry name" value="Periplasmic binding protein-like II"/>
    <property type="match status" value="1"/>
</dbReference>
<evidence type="ECO:0000313" key="1">
    <source>
        <dbReference type="EMBL" id="QHW29535.1"/>
    </source>
</evidence>
<dbReference type="Pfam" id="PF01547">
    <property type="entry name" value="SBP_bac_1"/>
    <property type="match status" value="1"/>
</dbReference>
<keyword evidence="2" id="KW-1185">Reference proteome</keyword>
<gene>
    <name evidence="1" type="ORF">GZH47_00930</name>
</gene>
<name>A0A6C0NTP3_9BACL</name>
<dbReference type="KEGG" id="prz:GZH47_00930"/>
<evidence type="ECO:0000313" key="2">
    <source>
        <dbReference type="Proteomes" id="UP000479114"/>
    </source>
</evidence>
<dbReference type="SUPFAM" id="SSF53850">
    <property type="entry name" value="Periplasmic binding protein-like II"/>
    <property type="match status" value="1"/>
</dbReference>
<protein>
    <submittedName>
        <fullName evidence="1">Extracellular solute-binding protein</fullName>
    </submittedName>
</protein>
<dbReference type="InterPro" id="IPR050490">
    <property type="entry name" value="Bact_solute-bd_prot1"/>
</dbReference>
<dbReference type="PANTHER" id="PTHR43649">
    <property type="entry name" value="ARABINOSE-BINDING PROTEIN-RELATED"/>
    <property type="match status" value="1"/>
</dbReference>
<accession>A0A6C0NTP3</accession>
<dbReference type="EMBL" id="CP048286">
    <property type="protein sequence ID" value="QHW29535.1"/>
    <property type="molecule type" value="Genomic_DNA"/>
</dbReference>
<dbReference type="RefSeq" id="WP_162638105.1">
    <property type="nucleotide sequence ID" value="NZ_CP048286.1"/>
</dbReference>
<dbReference type="PANTHER" id="PTHR43649:SF27">
    <property type="entry name" value="EXTRACELLULAR SOLUTE-BINDING PROTEIN FAMILY 1"/>
    <property type="match status" value="1"/>
</dbReference>
<dbReference type="Gene3D" id="2.60.120.260">
    <property type="entry name" value="Galactose-binding domain-like"/>
    <property type="match status" value="2"/>
</dbReference>
<dbReference type="Proteomes" id="UP000479114">
    <property type="component" value="Chromosome"/>
</dbReference>
<organism evidence="1 2">
    <name type="scientific">Paenibacillus rhizovicinus</name>
    <dbReference type="NCBI Taxonomy" id="2704463"/>
    <lineage>
        <taxon>Bacteria</taxon>
        <taxon>Bacillati</taxon>
        <taxon>Bacillota</taxon>
        <taxon>Bacilli</taxon>
        <taxon>Bacillales</taxon>
        <taxon>Paenibacillaceae</taxon>
        <taxon>Paenibacillus</taxon>
    </lineage>
</organism>
<proteinExistence type="predicted"/>
<dbReference type="AlphaFoldDB" id="A0A6C0NTP3"/>
<sequence>MSFYRLYRGSKSARIGFRLVLILALLFGAIHWLSSKDTVIYASNADASALLNFKEKSAEPSYAMAMLDHPEAAAEAAKAKPIPIIPADYAQADPIAELETGQADGELDWNSESGWVEWKFEAPQAGWYELHLEYKPLPGGKVSIVRGVQIDGSYPYLESEHLELERQWKDAKYPYDRNEIGMQVRPQQTELSGWADKALSDYSVSSRPLLYRLEQGEHTLRLVGEREPVALRAISFQPQAPIASYEEYAASQPAAASEASWYAMTEAEQFQRKSSLTIQTDHWAEPYISPDPEGRVTYNVLGGNQWKNPGEWVEWQMAVPSDGWYELDLKNFQNYRPGFKAYRTIEIDGQTPFKELLHYGFDYHKEFEITTLADSQGKPYRFYLRKGTHAIRMTADSSVLEPINLALQDTLSQLADYDRHIRLITGNYSKSAFDANIDSTRTWDMVKYDPDVAAKLQGFIRRLTDIRDYINGVNGRSSDLSQAIETSIDMLNDMLTDVNEVPNKINDFSTIQSNIGTWMSTLTQEPLLFDFAVVRTPGTKTGLKVPTALARIPYALKDFGRSFFMDYDLSKDNEDGALTIWIQRGRDYADLLRELVDQDFTPKTGIKVNINLMPNPNMLVLGNAAGDVPDVALGIGESTPADYAMRSAVEDLSKYPGFDDVSKRFIPGVERALSYNGGTYGLPEVQNFQMLFYRTDVLDNLHLKVPDTWDDVFDILPTLQENGMTINFPKADFSTLFFENGAEPYSPDGLRATLTSEAGLKSFKQWTDLYTKYNLPIDIPAFFQHFRDGDIPIGVADFNTYVQLLVAAPEITGHWKIAPLPGVPQADGEVARWSQQGLSAAMIMKKSEHKDQAWQFLQWWTSAGVQAQYANDIESFYGMEFRWNTANVEAMKSLSWPSDDLKAIREQARWAKNMPVVPGYYFLGREMDFAWNRTVFDNMPAEESLEEAELSLQREMNLRQNDFGIKSNADLRVPQIVKPFQWEEASR</sequence>
<dbReference type="InterPro" id="IPR006059">
    <property type="entry name" value="SBP"/>
</dbReference>